<dbReference type="GO" id="GO:0043590">
    <property type="term" value="C:bacterial nucleoid"/>
    <property type="evidence" value="ECO:0007669"/>
    <property type="project" value="TreeGrafter"/>
</dbReference>
<feature type="coiled-coil region" evidence="10">
    <location>
        <begin position="161"/>
        <end position="195"/>
    </location>
</feature>
<keyword evidence="10" id="KW-0175">Coiled coil</keyword>
<evidence type="ECO:0000256" key="8">
    <source>
        <dbReference type="ARBA" id="ARBA00033408"/>
    </source>
</evidence>
<evidence type="ECO:0000313" key="13">
    <source>
        <dbReference type="Proteomes" id="UP000322876"/>
    </source>
</evidence>
<accession>A0A5A8F764</accession>
<dbReference type="AlphaFoldDB" id="A0A5A8F764"/>
<dbReference type="GO" id="GO:0009432">
    <property type="term" value="P:SOS response"/>
    <property type="evidence" value="ECO:0007669"/>
    <property type="project" value="TreeGrafter"/>
</dbReference>
<evidence type="ECO:0000313" key="12">
    <source>
        <dbReference type="EMBL" id="KAA0259164.1"/>
    </source>
</evidence>
<keyword evidence="4" id="KW-0547">Nucleotide-binding</keyword>
<comment type="function">
    <text evidence="1 9">May be involved in recombinational repair of damaged DNA.</text>
</comment>
<evidence type="ECO:0000256" key="1">
    <source>
        <dbReference type="ARBA" id="ARBA00003618"/>
    </source>
</evidence>
<dbReference type="InterPro" id="IPR004604">
    <property type="entry name" value="DNA_recomb/repair_RecN"/>
</dbReference>
<evidence type="ECO:0000256" key="4">
    <source>
        <dbReference type="ARBA" id="ARBA00022741"/>
    </source>
</evidence>
<dbReference type="GO" id="GO:0006281">
    <property type="term" value="P:DNA repair"/>
    <property type="evidence" value="ECO:0007669"/>
    <property type="project" value="UniProtKB-KW"/>
</dbReference>
<dbReference type="SUPFAM" id="SSF52540">
    <property type="entry name" value="P-loop containing nucleoside triphosphate hydrolases"/>
    <property type="match status" value="2"/>
</dbReference>
<name>A0A5A8F764_9BACT</name>
<dbReference type="NCBIfam" id="TIGR00634">
    <property type="entry name" value="recN"/>
    <property type="match status" value="1"/>
</dbReference>
<reference evidence="12 13" key="1">
    <citation type="submission" date="2019-06" db="EMBL/GenBank/DDBJ databases">
        <title>Genomic insights into carbon and energy metabolism of Deferribacter autotrophicus revealed new metabolic traits in the phylum Deferribacteres.</title>
        <authorList>
            <person name="Slobodkin A.I."/>
            <person name="Slobodkina G.B."/>
            <person name="Allioux M."/>
            <person name="Alain K."/>
            <person name="Jebbar M."/>
            <person name="Shadrin V."/>
            <person name="Kublanov I.V."/>
            <person name="Toshchakov S.V."/>
            <person name="Bonch-Osmolovskaya E.A."/>
        </authorList>
    </citation>
    <scope>NUCLEOTIDE SEQUENCE [LARGE SCALE GENOMIC DNA]</scope>
    <source>
        <strain evidence="12 13">SL50</strain>
    </source>
</reference>
<sequence>MLSYLKIRNFSVFEEVEVEFDRGLNVITGETGAGKSLLVESLKMVLGERFSRDKQRDTLQKTVFEALFEEIALDTETKEKFEIDNSIILRREIDSSGKNRIFINGNLATLNELKEIGKKLVDIHGQHDHQLLLNPDSHKLFIDKLIDENIVIDFKNSYKKYIELKSKLENIVKNRKELEIKKQILQEQLSEIEALNIDIDEDSKLEEKIKFLSNIEKIKNAIDASLQILSYGDISIEKLLSELSHHLLIIKDLKSEFKSVYEKTEDISYEINDIVNTLENIFDFEEYNVDELNNLIDRKMALDKLLKRYGPTLEDLLNHKENIKKELESLDTGDEYIEKLQSEVLKAFEELKNKDNLLYEERRKIAKKLKKGIEAILKELELKDAVFEVKLKEQDKITADGSKLPEFYITTNKGFDTAPLSKVASGGELSRIMLALKEIFAEIDEINTLIFDEVDTGISGKTAKKVGEKLKALSSKKQLIVITHLPIVAAMGNAHFHIIKSSANDKTFTLIKKLNENERKEVLATMISGTNSASSLSQAEELLKSNG</sequence>
<feature type="domain" description="RecF/RecN/SMC N-terminal" evidence="11">
    <location>
        <begin position="2"/>
        <end position="496"/>
    </location>
</feature>
<dbReference type="Proteomes" id="UP000322876">
    <property type="component" value="Unassembled WGS sequence"/>
</dbReference>
<evidence type="ECO:0000256" key="7">
    <source>
        <dbReference type="ARBA" id="ARBA00023204"/>
    </source>
</evidence>
<protein>
    <recommendedName>
        <fullName evidence="3 9">DNA repair protein RecN</fullName>
    </recommendedName>
    <alternativeName>
        <fullName evidence="8 9">Recombination protein N</fullName>
    </alternativeName>
</protein>
<evidence type="ECO:0000256" key="3">
    <source>
        <dbReference type="ARBA" id="ARBA00021315"/>
    </source>
</evidence>
<gene>
    <name evidence="12" type="primary">recN</name>
    <name evidence="12" type="ORF">FHQ18_01555</name>
</gene>
<evidence type="ECO:0000256" key="6">
    <source>
        <dbReference type="ARBA" id="ARBA00022840"/>
    </source>
</evidence>
<dbReference type="PANTHER" id="PTHR11059:SF0">
    <property type="entry name" value="DNA REPAIR PROTEIN RECN"/>
    <property type="match status" value="1"/>
</dbReference>
<dbReference type="InterPro" id="IPR003395">
    <property type="entry name" value="RecF/RecN/SMC_N"/>
</dbReference>
<evidence type="ECO:0000256" key="2">
    <source>
        <dbReference type="ARBA" id="ARBA00009441"/>
    </source>
</evidence>
<dbReference type="OrthoDB" id="9806954at2"/>
<dbReference type="PIRSF" id="PIRSF003128">
    <property type="entry name" value="RecN"/>
    <property type="match status" value="1"/>
</dbReference>
<dbReference type="GO" id="GO:0006310">
    <property type="term" value="P:DNA recombination"/>
    <property type="evidence" value="ECO:0007669"/>
    <property type="project" value="InterPro"/>
</dbReference>
<dbReference type="InterPro" id="IPR027417">
    <property type="entry name" value="P-loop_NTPase"/>
</dbReference>
<proteinExistence type="inferred from homology"/>
<keyword evidence="5 9" id="KW-0227">DNA damage</keyword>
<keyword evidence="6" id="KW-0067">ATP-binding</keyword>
<dbReference type="RefSeq" id="WP_149265419.1">
    <property type="nucleotide sequence ID" value="NZ_VFJB01000002.1"/>
</dbReference>
<evidence type="ECO:0000256" key="5">
    <source>
        <dbReference type="ARBA" id="ARBA00022763"/>
    </source>
</evidence>
<comment type="similarity">
    <text evidence="2 9">Belongs to the RecN family.</text>
</comment>
<comment type="caution">
    <text evidence="12">The sequence shown here is derived from an EMBL/GenBank/DDBJ whole genome shotgun (WGS) entry which is preliminary data.</text>
</comment>
<dbReference type="GO" id="GO:0005524">
    <property type="term" value="F:ATP binding"/>
    <property type="evidence" value="ECO:0007669"/>
    <property type="project" value="UniProtKB-KW"/>
</dbReference>
<dbReference type="Gene3D" id="3.40.50.300">
    <property type="entry name" value="P-loop containing nucleotide triphosphate hydrolases"/>
    <property type="match status" value="2"/>
</dbReference>
<dbReference type="Pfam" id="PF02463">
    <property type="entry name" value="SMC_N"/>
    <property type="match status" value="1"/>
</dbReference>
<evidence type="ECO:0000256" key="9">
    <source>
        <dbReference type="PIRNR" id="PIRNR003128"/>
    </source>
</evidence>
<keyword evidence="13" id="KW-1185">Reference proteome</keyword>
<evidence type="ECO:0000259" key="11">
    <source>
        <dbReference type="Pfam" id="PF02463"/>
    </source>
</evidence>
<evidence type="ECO:0000256" key="10">
    <source>
        <dbReference type="SAM" id="Coils"/>
    </source>
</evidence>
<dbReference type="PANTHER" id="PTHR11059">
    <property type="entry name" value="DNA REPAIR PROTEIN RECN"/>
    <property type="match status" value="1"/>
</dbReference>
<dbReference type="CDD" id="cd03241">
    <property type="entry name" value="ABC_RecN"/>
    <property type="match status" value="2"/>
</dbReference>
<organism evidence="12 13">
    <name type="scientific">Deferribacter autotrophicus</name>
    <dbReference type="NCBI Taxonomy" id="500465"/>
    <lineage>
        <taxon>Bacteria</taxon>
        <taxon>Pseudomonadati</taxon>
        <taxon>Deferribacterota</taxon>
        <taxon>Deferribacteres</taxon>
        <taxon>Deferribacterales</taxon>
        <taxon>Deferribacteraceae</taxon>
        <taxon>Deferribacter</taxon>
    </lineage>
</organism>
<keyword evidence="7 9" id="KW-0234">DNA repair</keyword>
<feature type="coiled-coil region" evidence="10">
    <location>
        <begin position="313"/>
        <end position="357"/>
    </location>
</feature>
<dbReference type="EMBL" id="VFJB01000002">
    <property type="protein sequence ID" value="KAA0259164.1"/>
    <property type="molecule type" value="Genomic_DNA"/>
</dbReference>